<evidence type="ECO:0000259" key="9">
    <source>
        <dbReference type="PROSITE" id="PS50929"/>
    </source>
</evidence>
<dbReference type="InterPro" id="IPR011527">
    <property type="entry name" value="ABC1_TM_dom"/>
</dbReference>
<dbReference type="GO" id="GO:0005886">
    <property type="term" value="C:plasma membrane"/>
    <property type="evidence" value="ECO:0007669"/>
    <property type="project" value="UniProtKB-SubCell"/>
</dbReference>
<dbReference type="Pfam" id="PF00005">
    <property type="entry name" value="ABC_tran"/>
    <property type="match status" value="1"/>
</dbReference>
<evidence type="ECO:0000256" key="2">
    <source>
        <dbReference type="ARBA" id="ARBA00022692"/>
    </source>
</evidence>
<dbReference type="InterPro" id="IPR027417">
    <property type="entry name" value="P-loop_NTPase"/>
</dbReference>
<evidence type="ECO:0000256" key="4">
    <source>
        <dbReference type="ARBA" id="ARBA00022840"/>
    </source>
</evidence>
<dbReference type="GO" id="GO:0016887">
    <property type="term" value="F:ATP hydrolysis activity"/>
    <property type="evidence" value="ECO:0007669"/>
    <property type="project" value="InterPro"/>
</dbReference>
<evidence type="ECO:0000256" key="5">
    <source>
        <dbReference type="ARBA" id="ARBA00022989"/>
    </source>
</evidence>
<keyword evidence="3" id="KW-0547">Nucleotide-binding</keyword>
<dbReference type="SMART" id="SM00382">
    <property type="entry name" value="AAA"/>
    <property type="match status" value="1"/>
</dbReference>
<keyword evidence="5 7" id="KW-1133">Transmembrane helix</keyword>
<evidence type="ECO:0000256" key="3">
    <source>
        <dbReference type="ARBA" id="ARBA00022741"/>
    </source>
</evidence>
<dbReference type="Gene3D" id="3.40.50.300">
    <property type="entry name" value="P-loop containing nucleotide triphosphate hydrolases"/>
    <property type="match status" value="1"/>
</dbReference>
<dbReference type="InterPro" id="IPR003593">
    <property type="entry name" value="AAA+_ATPase"/>
</dbReference>
<evidence type="ECO:0000256" key="1">
    <source>
        <dbReference type="ARBA" id="ARBA00004651"/>
    </source>
</evidence>
<dbReference type="Pfam" id="PF00664">
    <property type="entry name" value="ABC_membrane"/>
    <property type="match status" value="1"/>
</dbReference>
<protein>
    <submittedName>
        <fullName evidence="10">Putative ABC transporter ATP-binding protein</fullName>
    </submittedName>
</protein>
<sequence length="583" mass="62241">MRFPTATGSEVRQEVSRQLSRIPQARGRFWASVVVLSIGALGSMAVPILLGRVVDVVLAGGADMVTRILWIGAGVSIAAVVSAGLNAVGFYLLSTVAERAIGNLREDMVDTALHLPTHRVEEAGSGDLLSRSTDDVAELSSSISQTLPDVTSAIFVLGATAIALIGLDPYYAVIPLLAGPAYFLSFRQYLKSAPERYANERASMAERARRMLESIHGLETLHAFSREDRAQERIGESSWRVVGNGYRARRTMMVTQVQMTIIEAGMLIAGLVMSYFAVRGGQLTIGQVTGAMMIIIRIRRPMMGIIHTLDTVNSGYASLARIVGVVHNPPARVPDCGAPAPAGRAELRDVWFRYGDDWAVRDINFNLQPGEKVALVGASGAGKSTVAALLAGLRVPDEGLVLIDDTPVTALSDSERVARLALVSQEVHVFSGTLREDLTIAKPNATDAELEQALADVGADWFETLSDGLNTIVGSRGMRLEPVQAQQLALARIHLLDPAIVLMDEATAEAGSAGAGALEDAARVVTSGRSSVVIAHRLDQAAEADLILVMDAGEVVERGTHAELLDLGGRYAQLWTAWSRGRA</sequence>
<dbReference type="GO" id="GO:0015421">
    <property type="term" value="F:ABC-type oligopeptide transporter activity"/>
    <property type="evidence" value="ECO:0007669"/>
    <property type="project" value="TreeGrafter"/>
</dbReference>
<comment type="subcellular location">
    <subcellularLocation>
        <location evidence="1">Cell membrane</location>
        <topology evidence="1">Multi-pass membrane protein</topology>
    </subcellularLocation>
</comment>
<proteinExistence type="predicted"/>
<dbReference type="PANTHER" id="PTHR43394">
    <property type="entry name" value="ATP-DEPENDENT PERMEASE MDL1, MITOCHONDRIAL"/>
    <property type="match status" value="1"/>
</dbReference>
<feature type="transmembrane region" description="Helical" evidence="7">
    <location>
        <begin position="70"/>
        <end position="93"/>
    </location>
</feature>
<keyword evidence="2 7" id="KW-0812">Transmembrane</keyword>
<evidence type="ECO:0000256" key="7">
    <source>
        <dbReference type="SAM" id="Phobius"/>
    </source>
</evidence>
<dbReference type="InterPro" id="IPR036640">
    <property type="entry name" value="ABC1_TM_sf"/>
</dbReference>
<dbReference type="AlphaFoldDB" id="A0A1Q2HVA7"/>
<reference evidence="10 11" key="1">
    <citation type="submission" date="2016-12" db="EMBL/GenBank/DDBJ databases">
        <authorList>
            <person name="Song W.-J."/>
            <person name="Kurnit D.M."/>
        </authorList>
    </citation>
    <scope>NUCLEOTIDE SEQUENCE [LARGE SCALE GENOMIC DNA]</scope>
    <source>
        <strain evidence="10 11">DSM 30827</strain>
    </source>
</reference>
<dbReference type="RefSeq" id="WP_095659572.1">
    <property type="nucleotide sequence ID" value="NZ_CP019688.1"/>
</dbReference>
<dbReference type="PROSITE" id="PS50929">
    <property type="entry name" value="ABC_TM1F"/>
    <property type="match status" value="1"/>
</dbReference>
<dbReference type="CDD" id="cd07346">
    <property type="entry name" value="ABC_6TM_exporters"/>
    <property type="match status" value="1"/>
</dbReference>
<dbReference type="Proteomes" id="UP000217209">
    <property type="component" value="Chromosome"/>
</dbReference>
<accession>A0A1Q2HVA7</accession>
<feature type="domain" description="ABC transporter" evidence="8">
    <location>
        <begin position="345"/>
        <end position="577"/>
    </location>
</feature>
<keyword evidence="11" id="KW-1185">Reference proteome</keyword>
<dbReference type="GO" id="GO:0005524">
    <property type="term" value="F:ATP binding"/>
    <property type="evidence" value="ECO:0007669"/>
    <property type="project" value="UniProtKB-KW"/>
</dbReference>
<dbReference type="OrthoDB" id="9806127at2"/>
<evidence type="ECO:0000259" key="8">
    <source>
        <dbReference type="PROSITE" id="PS50893"/>
    </source>
</evidence>
<dbReference type="PANTHER" id="PTHR43394:SF1">
    <property type="entry name" value="ATP-BINDING CASSETTE SUB-FAMILY B MEMBER 10, MITOCHONDRIAL"/>
    <property type="match status" value="1"/>
</dbReference>
<dbReference type="SUPFAM" id="SSF90123">
    <property type="entry name" value="ABC transporter transmembrane region"/>
    <property type="match status" value="1"/>
</dbReference>
<evidence type="ECO:0000313" key="11">
    <source>
        <dbReference type="Proteomes" id="UP000217209"/>
    </source>
</evidence>
<feature type="domain" description="ABC transmembrane type-1" evidence="9">
    <location>
        <begin position="30"/>
        <end position="314"/>
    </location>
</feature>
<gene>
    <name evidence="10" type="ORF">CGLAU_04025</name>
</gene>
<dbReference type="PROSITE" id="PS50893">
    <property type="entry name" value="ABC_TRANSPORTER_2"/>
    <property type="match status" value="1"/>
</dbReference>
<keyword evidence="6 7" id="KW-0472">Membrane</keyword>
<feature type="transmembrane region" description="Helical" evidence="7">
    <location>
        <begin position="29"/>
        <end position="50"/>
    </location>
</feature>
<dbReference type="SUPFAM" id="SSF52540">
    <property type="entry name" value="P-loop containing nucleoside triphosphate hydrolases"/>
    <property type="match status" value="1"/>
</dbReference>
<organism evidence="10 11">
    <name type="scientific">Corynebacterium glaucum</name>
    <dbReference type="NCBI Taxonomy" id="187491"/>
    <lineage>
        <taxon>Bacteria</taxon>
        <taxon>Bacillati</taxon>
        <taxon>Actinomycetota</taxon>
        <taxon>Actinomycetes</taxon>
        <taxon>Mycobacteriales</taxon>
        <taxon>Corynebacteriaceae</taxon>
        <taxon>Corynebacterium</taxon>
    </lineage>
</organism>
<dbReference type="InterPro" id="IPR039421">
    <property type="entry name" value="Type_1_exporter"/>
</dbReference>
<evidence type="ECO:0000313" key="10">
    <source>
        <dbReference type="EMBL" id="AQQ14781.1"/>
    </source>
</evidence>
<dbReference type="EMBL" id="CP019688">
    <property type="protein sequence ID" value="AQQ14781.1"/>
    <property type="molecule type" value="Genomic_DNA"/>
</dbReference>
<feature type="transmembrane region" description="Helical" evidence="7">
    <location>
        <begin position="150"/>
        <end position="167"/>
    </location>
</feature>
<dbReference type="InterPro" id="IPR003439">
    <property type="entry name" value="ABC_transporter-like_ATP-bd"/>
</dbReference>
<keyword evidence="4 10" id="KW-0067">ATP-binding</keyword>
<evidence type="ECO:0000256" key="6">
    <source>
        <dbReference type="ARBA" id="ARBA00023136"/>
    </source>
</evidence>
<dbReference type="Gene3D" id="1.20.1560.10">
    <property type="entry name" value="ABC transporter type 1, transmembrane domain"/>
    <property type="match status" value="1"/>
</dbReference>
<name>A0A1Q2HVA7_9CORY</name>
<dbReference type="KEGG" id="cgv:CGLAU_04025"/>